<sequence>MAKSPTSTKSSLVVRPPPNHWRPNARPSRHSVAAAPARQRVKPDNGSILEGTAQITGHCMSSHRTTAPTATSTHSYTNTPQASLP</sequence>
<gene>
    <name evidence="2" type="ORF">TGAMA5MH_10982</name>
</gene>
<proteinExistence type="predicted"/>
<evidence type="ECO:0000256" key="1">
    <source>
        <dbReference type="SAM" id="MobiDB-lite"/>
    </source>
</evidence>
<feature type="region of interest" description="Disordered" evidence="1">
    <location>
        <begin position="1"/>
        <end position="85"/>
    </location>
</feature>
<protein>
    <submittedName>
        <fullName evidence="2">Uncharacterized protein</fullName>
    </submittedName>
</protein>
<dbReference type="AlphaFoldDB" id="A0A2K0SV00"/>
<reference evidence="2 3" key="1">
    <citation type="submission" date="2017-02" db="EMBL/GenBank/DDBJ databases">
        <title>Genomes of Trichoderma spp. with biocontrol activity.</title>
        <authorList>
            <person name="Gardiner D."/>
            <person name="Kazan K."/>
            <person name="Vos C."/>
            <person name="Harvey P."/>
        </authorList>
    </citation>
    <scope>NUCLEOTIDE SEQUENCE [LARGE SCALE GENOMIC DNA]</scope>
    <source>
        <strain evidence="2 3">A5MH</strain>
    </source>
</reference>
<name>A0A2K0SV00_9HYPO</name>
<accession>A0A2K0SV00</accession>
<evidence type="ECO:0000313" key="3">
    <source>
        <dbReference type="Proteomes" id="UP000236546"/>
    </source>
</evidence>
<feature type="compositionally biased region" description="Polar residues" evidence="1">
    <location>
        <begin position="62"/>
        <end position="85"/>
    </location>
</feature>
<dbReference type="EMBL" id="MTYH01000196">
    <property type="protein sequence ID" value="PNP37099.1"/>
    <property type="molecule type" value="Genomic_DNA"/>
</dbReference>
<feature type="compositionally biased region" description="Polar residues" evidence="1">
    <location>
        <begin position="1"/>
        <end position="11"/>
    </location>
</feature>
<evidence type="ECO:0000313" key="2">
    <source>
        <dbReference type="EMBL" id="PNP37099.1"/>
    </source>
</evidence>
<comment type="caution">
    <text evidence="2">The sequence shown here is derived from an EMBL/GenBank/DDBJ whole genome shotgun (WGS) entry which is preliminary data.</text>
</comment>
<dbReference type="Proteomes" id="UP000236546">
    <property type="component" value="Unassembled WGS sequence"/>
</dbReference>
<organism evidence="2 3">
    <name type="scientific">Trichoderma gamsii</name>
    <dbReference type="NCBI Taxonomy" id="398673"/>
    <lineage>
        <taxon>Eukaryota</taxon>
        <taxon>Fungi</taxon>
        <taxon>Dikarya</taxon>
        <taxon>Ascomycota</taxon>
        <taxon>Pezizomycotina</taxon>
        <taxon>Sordariomycetes</taxon>
        <taxon>Hypocreomycetidae</taxon>
        <taxon>Hypocreales</taxon>
        <taxon>Hypocreaceae</taxon>
        <taxon>Trichoderma</taxon>
    </lineage>
</organism>